<proteinExistence type="predicted"/>
<feature type="transmembrane region" description="Helical" evidence="1">
    <location>
        <begin position="36"/>
        <end position="54"/>
    </location>
</feature>
<feature type="non-terminal residue" evidence="2">
    <location>
        <position position="1"/>
    </location>
</feature>
<dbReference type="EMBL" id="QWEA01001246">
    <property type="protein sequence ID" value="RIJ03739.1"/>
    <property type="molecule type" value="Genomic_DNA"/>
</dbReference>
<feature type="non-terminal residue" evidence="2">
    <location>
        <position position="204"/>
    </location>
</feature>
<protein>
    <submittedName>
        <fullName evidence="2">Uncharacterized protein</fullName>
    </submittedName>
</protein>
<keyword evidence="1" id="KW-1133">Transmembrane helix</keyword>
<dbReference type="AlphaFoldDB" id="A0A399PD65"/>
<accession>A0A399PD65</accession>
<evidence type="ECO:0000256" key="1">
    <source>
        <dbReference type="SAM" id="Phobius"/>
    </source>
</evidence>
<comment type="caution">
    <text evidence="2">The sequence shown here is derived from an EMBL/GenBank/DDBJ whole genome shotgun (WGS) entry which is preliminary data.</text>
</comment>
<feature type="transmembrane region" description="Helical" evidence="1">
    <location>
        <begin position="122"/>
        <end position="139"/>
    </location>
</feature>
<feature type="transmembrane region" description="Helical" evidence="1">
    <location>
        <begin position="145"/>
        <end position="172"/>
    </location>
</feature>
<name>A0A399PD65_9MICO</name>
<keyword evidence="1" id="KW-0472">Membrane</keyword>
<sequence length="204" mass="20681">ALRVVSRAIARHPLAILAVPAGSAWIGLMASLGELAHPAATAIGVAVTMLVLAWSESRIGILRTALVAALGSLAPVAVASLLLAAGVAVGDLGFVTLSWWIAAVSGDAIGVLGAMGSLLDPGPTVAVLCVLIVAVALLLRGRRLGLVLGIAALLLVLTTWLMPAAALVVLVVRRRSFAARAVVDGRSAGRDRVLVQLMRADAGF</sequence>
<dbReference type="Proteomes" id="UP000266634">
    <property type="component" value="Unassembled WGS sequence"/>
</dbReference>
<gene>
    <name evidence="2" type="ORF">DZF93_17900</name>
</gene>
<feature type="transmembrane region" description="Helical" evidence="1">
    <location>
        <begin position="97"/>
        <end position="115"/>
    </location>
</feature>
<feature type="transmembrane region" description="Helical" evidence="1">
    <location>
        <begin position="12"/>
        <end position="30"/>
    </location>
</feature>
<keyword evidence="1" id="KW-0812">Transmembrane</keyword>
<feature type="transmembrane region" description="Helical" evidence="1">
    <location>
        <begin position="66"/>
        <end position="85"/>
    </location>
</feature>
<evidence type="ECO:0000313" key="2">
    <source>
        <dbReference type="EMBL" id="RIJ03739.1"/>
    </source>
</evidence>
<evidence type="ECO:0000313" key="3">
    <source>
        <dbReference type="Proteomes" id="UP000266634"/>
    </source>
</evidence>
<reference evidence="2 3" key="1">
    <citation type="submission" date="2018-08" db="EMBL/GenBank/DDBJ databases">
        <title>Genome Sequence of Clavibacter michiganensis Subspecies type strains, and the Atypical Peach-Colored Strains Isolated from Tomato.</title>
        <authorList>
            <person name="Osdaghi E."/>
            <person name="Portier P."/>
            <person name="Briand M."/>
            <person name="Jacques M.-A."/>
        </authorList>
    </citation>
    <scope>NUCLEOTIDE SEQUENCE [LARGE SCALE GENOMIC DNA]</scope>
    <source>
        <strain evidence="2 3">CFBP 6488</strain>
    </source>
</reference>
<organism evidence="2 3">
    <name type="scientific">Clavibacter michiganensis subsp. insidiosus</name>
    <dbReference type="NCBI Taxonomy" id="33014"/>
    <lineage>
        <taxon>Bacteria</taxon>
        <taxon>Bacillati</taxon>
        <taxon>Actinomycetota</taxon>
        <taxon>Actinomycetes</taxon>
        <taxon>Micrococcales</taxon>
        <taxon>Microbacteriaceae</taxon>
        <taxon>Clavibacter</taxon>
    </lineage>
</organism>